<dbReference type="EMBL" id="CAJOBJ010345058">
    <property type="protein sequence ID" value="CAF5200263.1"/>
    <property type="molecule type" value="Genomic_DNA"/>
</dbReference>
<dbReference type="AlphaFoldDB" id="A0A8S3II85"/>
<evidence type="ECO:0000313" key="2">
    <source>
        <dbReference type="Proteomes" id="UP000681720"/>
    </source>
</evidence>
<reference evidence="1" key="1">
    <citation type="submission" date="2021-02" db="EMBL/GenBank/DDBJ databases">
        <authorList>
            <person name="Nowell W R."/>
        </authorList>
    </citation>
    <scope>NUCLEOTIDE SEQUENCE</scope>
</reference>
<evidence type="ECO:0000313" key="1">
    <source>
        <dbReference type="EMBL" id="CAF5200263.1"/>
    </source>
</evidence>
<proteinExistence type="predicted"/>
<gene>
    <name evidence="1" type="ORF">GIL414_LOCUS76315</name>
</gene>
<comment type="caution">
    <text evidence="1">The sequence shown here is derived from an EMBL/GenBank/DDBJ whole genome shotgun (WGS) entry which is preliminary data.</text>
</comment>
<feature type="non-terminal residue" evidence="1">
    <location>
        <position position="197"/>
    </location>
</feature>
<name>A0A8S3II85_9BILA</name>
<dbReference type="Proteomes" id="UP000681720">
    <property type="component" value="Unassembled WGS sequence"/>
</dbReference>
<protein>
    <submittedName>
        <fullName evidence="1">Uncharacterized protein</fullName>
    </submittedName>
</protein>
<organism evidence="1 2">
    <name type="scientific">Rotaria magnacalcarata</name>
    <dbReference type="NCBI Taxonomy" id="392030"/>
    <lineage>
        <taxon>Eukaryota</taxon>
        <taxon>Metazoa</taxon>
        <taxon>Spiralia</taxon>
        <taxon>Gnathifera</taxon>
        <taxon>Rotifera</taxon>
        <taxon>Eurotatoria</taxon>
        <taxon>Bdelloidea</taxon>
        <taxon>Philodinida</taxon>
        <taxon>Philodinidae</taxon>
        <taxon>Rotaria</taxon>
    </lineage>
</organism>
<accession>A0A8S3II85</accession>
<sequence length="197" mass="22325">FILSNQTKLYLLHEAIYHNEPFNSQFVIDYEHESLIFAVASELHRYAYNSCSIYDTCQSCVGSRRYDSKSCIWFDGKCSLSPNPLIFDRGCPPLIDQIKPTNISINSEQVLLTIKGSFEGVNEQLIKVIVRFPLPNQKEFSCTIQNIQNDSLMCNLIIPKQPVDGIISISIQPERILSKGDTDISGAIQLTEKLNVY</sequence>
<feature type="non-terminal residue" evidence="1">
    <location>
        <position position="1"/>
    </location>
</feature>